<dbReference type="EMBL" id="JAUZQC010000013">
    <property type="protein sequence ID" value="KAK5861515.1"/>
    <property type="molecule type" value="Genomic_DNA"/>
</dbReference>
<dbReference type="AlphaFoldDB" id="A0AAN7XG77"/>
<comment type="caution">
    <text evidence="1">The sequence shown here is derived from an EMBL/GenBank/DDBJ whole genome shotgun (WGS) entry which is preliminary data.</text>
</comment>
<gene>
    <name evidence="1" type="ORF">PBY51_022906</name>
</gene>
<proteinExistence type="predicted"/>
<reference evidence="1 2" key="2">
    <citation type="journal article" date="2023" name="Mol. Biol. Evol.">
        <title>Genomics of Secondarily Temperate Adaptation in the Only Non-Antarctic Icefish.</title>
        <authorList>
            <person name="Rivera-Colon A.G."/>
            <person name="Rayamajhi N."/>
            <person name="Minhas B.F."/>
            <person name="Madrigal G."/>
            <person name="Bilyk K.T."/>
            <person name="Yoon V."/>
            <person name="Hune M."/>
            <person name="Gregory S."/>
            <person name="Cheng C.H.C."/>
            <person name="Catchen J.M."/>
        </authorList>
    </citation>
    <scope>NUCLEOTIDE SEQUENCE [LARGE SCALE GENOMIC DNA]</scope>
    <source>
        <strain evidence="1">JMC-PN-2008</strain>
    </source>
</reference>
<sequence>MERLLHIFIPQLSFTASYCKEGFVGLLSFSLDSLLFYPTTPYHPALILSAQYSVMSRHRAEAVCPPACLSFPTGCKSAVAGLLLLCAPATTDLCEGNLLMNLDCASRLRTAPKRNIVSHNGIK</sequence>
<reference evidence="1 2" key="1">
    <citation type="journal article" date="2023" name="Genes (Basel)">
        <title>Chromosome-Level Genome Assembly and Circadian Gene Repertoire of the Patagonia Blennie Eleginops maclovinus-The Closest Ancestral Proxy of Antarctic Cryonotothenioids.</title>
        <authorList>
            <person name="Cheng C.C."/>
            <person name="Rivera-Colon A.G."/>
            <person name="Minhas B.F."/>
            <person name="Wilson L."/>
            <person name="Rayamajhi N."/>
            <person name="Vargas-Chacoff L."/>
            <person name="Catchen J.M."/>
        </authorList>
    </citation>
    <scope>NUCLEOTIDE SEQUENCE [LARGE SCALE GENOMIC DNA]</scope>
    <source>
        <strain evidence="1">JMC-PN-2008</strain>
    </source>
</reference>
<protein>
    <submittedName>
        <fullName evidence="1">Uncharacterized protein</fullName>
    </submittedName>
</protein>
<name>A0AAN7XG77_ELEMC</name>
<dbReference type="Proteomes" id="UP001346869">
    <property type="component" value="Unassembled WGS sequence"/>
</dbReference>
<organism evidence="1 2">
    <name type="scientific">Eleginops maclovinus</name>
    <name type="common">Patagonian blennie</name>
    <name type="synonym">Eleginus maclovinus</name>
    <dbReference type="NCBI Taxonomy" id="56733"/>
    <lineage>
        <taxon>Eukaryota</taxon>
        <taxon>Metazoa</taxon>
        <taxon>Chordata</taxon>
        <taxon>Craniata</taxon>
        <taxon>Vertebrata</taxon>
        <taxon>Euteleostomi</taxon>
        <taxon>Actinopterygii</taxon>
        <taxon>Neopterygii</taxon>
        <taxon>Teleostei</taxon>
        <taxon>Neoteleostei</taxon>
        <taxon>Acanthomorphata</taxon>
        <taxon>Eupercaria</taxon>
        <taxon>Perciformes</taxon>
        <taxon>Notothenioidei</taxon>
        <taxon>Eleginopidae</taxon>
        <taxon>Eleginops</taxon>
    </lineage>
</organism>
<evidence type="ECO:0000313" key="1">
    <source>
        <dbReference type="EMBL" id="KAK5861515.1"/>
    </source>
</evidence>
<evidence type="ECO:0000313" key="2">
    <source>
        <dbReference type="Proteomes" id="UP001346869"/>
    </source>
</evidence>
<accession>A0AAN7XG77</accession>
<keyword evidence="2" id="KW-1185">Reference proteome</keyword>